<organism evidence="2 3">
    <name type="scientific">Candidatus Fimenecus excrementigallinarum</name>
    <dbReference type="NCBI Taxonomy" id="2840816"/>
    <lineage>
        <taxon>Bacteria</taxon>
        <taxon>Bacillati</taxon>
        <taxon>Bacillota</taxon>
        <taxon>Clostridia</taxon>
        <taxon>Candidatus Fimenecus</taxon>
    </lineage>
</organism>
<comment type="caution">
    <text evidence="2">The sequence shown here is derived from an EMBL/GenBank/DDBJ whole genome shotgun (WGS) entry which is preliminary data.</text>
</comment>
<dbReference type="EMBL" id="DVMW01000044">
    <property type="protein sequence ID" value="HIU36544.1"/>
    <property type="molecule type" value="Genomic_DNA"/>
</dbReference>
<keyword evidence="1" id="KW-0812">Transmembrane</keyword>
<dbReference type="AlphaFoldDB" id="A0A9D1IIC0"/>
<sequence length="65" mass="6632">MLLSLCLGIIALGASAALLIARRLKRSPAAGLACEVLEGVQAFGYVLIALGSVAFYGLASGQIRL</sequence>
<feature type="transmembrane region" description="Helical" evidence="1">
    <location>
        <begin position="40"/>
        <end position="59"/>
    </location>
</feature>
<keyword evidence="1" id="KW-1133">Transmembrane helix</keyword>
<evidence type="ECO:0000313" key="3">
    <source>
        <dbReference type="Proteomes" id="UP000824071"/>
    </source>
</evidence>
<reference evidence="2" key="1">
    <citation type="submission" date="2020-10" db="EMBL/GenBank/DDBJ databases">
        <authorList>
            <person name="Gilroy R."/>
        </authorList>
    </citation>
    <scope>NUCLEOTIDE SEQUENCE</scope>
    <source>
        <strain evidence="2">ChiGjej1B1-19959</strain>
    </source>
</reference>
<keyword evidence="1" id="KW-0472">Membrane</keyword>
<proteinExistence type="predicted"/>
<protein>
    <submittedName>
        <fullName evidence="2">Uncharacterized protein</fullName>
    </submittedName>
</protein>
<accession>A0A9D1IIC0</accession>
<gene>
    <name evidence="2" type="ORF">IAC53_08070</name>
</gene>
<reference evidence="2" key="2">
    <citation type="journal article" date="2021" name="PeerJ">
        <title>Extensive microbial diversity within the chicken gut microbiome revealed by metagenomics and culture.</title>
        <authorList>
            <person name="Gilroy R."/>
            <person name="Ravi A."/>
            <person name="Getino M."/>
            <person name="Pursley I."/>
            <person name="Horton D.L."/>
            <person name="Alikhan N.F."/>
            <person name="Baker D."/>
            <person name="Gharbi K."/>
            <person name="Hall N."/>
            <person name="Watson M."/>
            <person name="Adriaenssens E.M."/>
            <person name="Foster-Nyarko E."/>
            <person name="Jarju S."/>
            <person name="Secka A."/>
            <person name="Antonio M."/>
            <person name="Oren A."/>
            <person name="Chaudhuri R.R."/>
            <person name="La Ragione R."/>
            <person name="Hildebrand F."/>
            <person name="Pallen M.J."/>
        </authorList>
    </citation>
    <scope>NUCLEOTIDE SEQUENCE</scope>
    <source>
        <strain evidence="2">ChiGjej1B1-19959</strain>
    </source>
</reference>
<name>A0A9D1IIC0_9FIRM</name>
<evidence type="ECO:0000313" key="2">
    <source>
        <dbReference type="EMBL" id="HIU36544.1"/>
    </source>
</evidence>
<evidence type="ECO:0000256" key="1">
    <source>
        <dbReference type="SAM" id="Phobius"/>
    </source>
</evidence>
<dbReference type="Proteomes" id="UP000824071">
    <property type="component" value="Unassembled WGS sequence"/>
</dbReference>